<gene>
    <name evidence="8" type="ORF">PHJA_000417200</name>
</gene>
<proteinExistence type="predicted"/>
<accession>A0A830BKX3</accession>
<evidence type="ECO:0000256" key="5">
    <source>
        <dbReference type="ARBA" id="ARBA00022833"/>
    </source>
</evidence>
<dbReference type="SMART" id="SM00184">
    <property type="entry name" value="RING"/>
    <property type="match status" value="1"/>
</dbReference>
<keyword evidence="5" id="KW-0862">Zinc</keyword>
<dbReference type="GO" id="GO:0005737">
    <property type="term" value="C:cytoplasm"/>
    <property type="evidence" value="ECO:0007669"/>
    <property type="project" value="TreeGrafter"/>
</dbReference>
<evidence type="ECO:0000256" key="2">
    <source>
        <dbReference type="ARBA" id="ARBA00012483"/>
    </source>
</evidence>
<dbReference type="SUPFAM" id="SSF57850">
    <property type="entry name" value="RING/U-box"/>
    <property type="match status" value="1"/>
</dbReference>
<evidence type="ECO:0000313" key="8">
    <source>
        <dbReference type="EMBL" id="GFP82741.1"/>
    </source>
</evidence>
<dbReference type="Gene3D" id="3.30.40.10">
    <property type="entry name" value="Zinc/RING finger domain, C3HC4 (zinc finger)"/>
    <property type="match status" value="1"/>
</dbReference>
<keyword evidence="3" id="KW-0479">Metal-binding</keyword>
<keyword evidence="4 6" id="KW-0863">Zinc-finger</keyword>
<evidence type="ECO:0000313" key="9">
    <source>
        <dbReference type="Proteomes" id="UP000653305"/>
    </source>
</evidence>
<evidence type="ECO:0000256" key="6">
    <source>
        <dbReference type="PROSITE-ProRule" id="PRU00175"/>
    </source>
</evidence>
<dbReference type="GO" id="GO:0008270">
    <property type="term" value="F:zinc ion binding"/>
    <property type="evidence" value="ECO:0007669"/>
    <property type="project" value="UniProtKB-KW"/>
</dbReference>
<dbReference type="InterPro" id="IPR001841">
    <property type="entry name" value="Znf_RING"/>
</dbReference>
<comment type="caution">
    <text evidence="8">The sequence shown here is derived from an EMBL/GenBank/DDBJ whole genome shotgun (WGS) entry which is preliminary data.</text>
</comment>
<dbReference type="Proteomes" id="UP000653305">
    <property type="component" value="Unassembled WGS sequence"/>
</dbReference>
<dbReference type="PANTHER" id="PTHR15710">
    <property type="entry name" value="E3 UBIQUITIN-PROTEIN LIGASE PRAJA"/>
    <property type="match status" value="1"/>
</dbReference>
<feature type="domain" description="RING-type" evidence="7">
    <location>
        <begin position="25"/>
        <end position="66"/>
    </location>
</feature>
<dbReference type="InterPro" id="IPR013083">
    <property type="entry name" value="Znf_RING/FYVE/PHD"/>
</dbReference>
<evidence type="ECO:0000256" key="3">
    <source>
        <dbReference type="ARBA" id="ARBA00022723"/>
    </source>
</evidence>
<name>A0A830BKX3_9LAMI</name>
<reference evidence="8" key="1">
    <citation type="submission" date="2020-07" db="EMBL/GenBank/DDBJ databases">
        <title>Ethylene signaling mediates host invasion by parasitic plants.</title>
        <authorList>
            <person name="Yoshida S."/>
        </authorList>
    </citation>
    <scope>NUCLEOTIDE SEQUENCE</scope>
    <source>
        <strain evidence="8">Okayama</strain>
    </source>
</reference>
<sequence length="73" mass="8106">MVPASTEAIVSLPKKKEDGDEIESCSVCLEELPVGAVVSTLPCSHVFHSDCILKWLNKSHYCPICRFEMPIDE</sequence>
<dbReference type="AlphaFoldDB" id="A0A830BKX3"/>
<dbReference type="EC" id="2.3.2.27" evidence="2"/>
<dbReference type="Pfam" id="PF13639">
    <property type="entry name" value="zf-RING_2"/>
    <property type="match status" value="1"/>
</dbReference>
<dbReference type="OrthoDB" id="941227at2759"/>
<dbReference type="PROSITE" id="PS50089">
    <property type="entry name" value="ZF_RING_2"/>
    <property type="match status" value="1"/>
</dbReference>
<protein>
    <recommendedName>
        <fullName evidence="2">RING-type E3 ubiquitin transferase</fullName>
        <ecNumber evidence="2">2.3.2.27</ecNumber>
    </recommendedName>
</protein>
<comment type="catalytic activity">
    <reaction evidence="1">
        <text>S-ubiquitinyl-[E2 ubiquitin-conjugating enzyme]-L-cysteine + [acceptor protein]-L-lysine = [E2 ubiquitin-conjugating enzyme]-L-cysteine + N(6)-ubiquitinyl-[acceptor protein]-L-lysine.</text>
        <dbReference type="EC" id="2.3.2.27"/>
    </reaction>
</comment>
<evidence type="ECO:0000256" key="1">
    <source>
        <dbReference type="ARBA" id="ARBA00000900"/>
    </source>
</evidence>
<dbReference type="EMBL" id="BMAC01000051">
    <property type="protein sequence ID" value="GFP82741.1"/>
    <property type="molecule type" value="Genomic_DNA"/>
</dbReference>
<dbReference type="PANTHER" id="PTHR15710:SF217">
    <property type="entry name" value="E3 UBIQUITIN-PROTEIN LIGASE RDUF2"/>
    <property type="match status" value="1"/>
</dbReference>
<organism evidence="8 9">
    <name type="scientific">Phtheirospermum japonicum</name>
    <dbReference type="NCBI Taxonomy" id="374723"/>
    <lineage>
        <taxon>Eukaryota</taxon>
        <taxon>Viridiplantae</taxon>
        <taxon>Streptophyta</taxon>
        <taxon>Embryophyta</taxon>
        <taxon>Tracheophyta</taxon>
        <taxon>Spermatophyta</taxon>
        <taxon>Magnoliopsida</taxon>
        <taxon>eudicotyledons</taxon>
        <taxon>Gunneridae</taxon>
        <taxon>Pentapetalae</taxon>
        <taxon>asterids</taxon>
        <taxon>lamiids</taxon>
        <taxon>Lamiales</taxon>
        <taxon>Orobanchaceae</taxon>
        <taxon>Orobanchaceae incertae sedis</taxon>
        <taxon>Phtheirospermum</taxon>
    </lineage>
</organism>
<evidence type="ECO:0000256" key="4">
    <source>
        <dbReference type="ARBA" id="ARBA00022771"/>
    </source>
</evidence>
<keyword evidence="9" id="KW-1185">Reference proteome</keyword>
<dbReference type="GO" id="GO:0061630">
    <property type="term" value="F:ubiquitin protein ligase activity"/>
    <property type="evidence" value="ECO:0007669"/>
    <property type="project" value="UniProtKB-EC"/>
</dbReference>
<dbReference type="GO" id="GO:0016567">
    <property type="term" value="P:protein ubiquitination"/>
    <property type="evidence" value="ECO:0007669"/>
    <property type="project" value="TreeGrafter"/>
</dbReference>
<evidence type="ECO:0000259" key="7">
    <source>
        <dbReference type="PROSITE" id="PS50089"/>
    </source>
</evidence>